<keyword evidence="2" id="KW-1185">Reference proteome</keyword>
<reference evidence="2" key="1">
    <citation type="journal article" date="2019" name="Int. J. Syst. Evol. Microbiol.">
        <title>The Global Catalogue of Microorganisms (GCM) 10K type strain sequencing project: providing services to taxonomists for standard genome sequencing and annotation.</title>
        <authorList>
            <consortium name="The Broad Institute Genomics Platform"/>
            <consortium name="The Broad Institute Genome Sequencing Center for Infectious Disease"/>
            <person name="Wu L."/>
            <person name="Ma J."/>
        </authorList>
    </citation>
    <scope>NUCLEOTIDE SEQUENCE [LARGE SCALE GENOMIC DNA]</scope>
    <source>
        <strain evidence="2">JCM 18959</strain>
    </source>
</reference>
<evidence type="ECO:0000313" key="2">
    <source>
        <dbReference type="Proteomes" id="UP001501407"/>
    </source>
</evidence>
<sequence>MSESPTAPAQPKRRFAWVRAATDRVPTRWFAAIATGAFLLATAAFGGLATAATPEIAQLQPGDTHVTDERSLTVQRAVLIDELPDAGLYPETWERVLAIIVDVENEWDRPVAASGEGIAATLTVEGVKATADTGAVRYDDTTFGPWLQPHVPARIVFAWVVPGGAFEAGDDVPVTLYARSLYTGSFVLTGQQWSDPVRDAVVMVEVEDVGAGADAEDADGQG</sequence>
<evidence type="ECO:0000313" key="1">
    <source>
        <dbReference type="EMBL" id="GAA5087255.1"/>
    </source>
</evidence>
<protein>
    <submittedName>
        <fullName evidence="1">Uncharacterized protein</fullName>
    </submittedName>
</protein>
<dbReference type="RefSeq" id="WP_194412664.1">
    <property type="nucleotide sequence ID" value="NZ_BAABKZ010000001.1"/>
</dbReference>
<dbReference type="EMBL" id="BAABKZ010000001">
    <property type="protein sequence ID" value="GAA5087255.1"/>
    <property type="molecule type" value="Genomic_DNA"/>
</dbReference>
<accession>A0ABP9LX50</accession>
<comment type="caution">
    <text evidence="1">The sequence shown here is derived from an EMBL/GenBank/DDBJ whole genome shotgun (WGS) entry which is preliminary data.</text>
</comment>
<dbReference type="Proteomes" id="UP001501407">
    <property type="component" value="Unassembled WGS sequence"/>
</dbReference>
<gene>
    <name evidence="1" type="ORF">GCM10025760_08110</name>
</gene>
<name>A0ABP9LX50_9MICO</name>
<organism evidence="1 2">
    <name type="scientific">Microbacterium yannicii</name>
    <dbReference type="NCBI Taxonomy" id="671622"/>
    <lineage>
        <taxon>Bacteria</taxon>
        <taxon>Bacillati</taxon>
        <taxon>Actinomycetota</taxon>
        <taxon>Actinomycetes</taxon>
        <taxon>Micrococcales</taxon>
        <taxon>Microbacteriaceae</taxon>
        <taxon>Microbacterium</taxon>
    </lineage>
</organism>
<proteinExistence type="predicted"/>